<reference evidence="4" key="1">
    <citation type="submission" date="2020-04" db="EMBL/GenBank/DDBJ databases">
        <authorList>
            <person name="Kittiwongwattana C."/>
        </authorList>
    </citation>
    <scope>NUCLEOTIDE SEQUENCE [LARGE SCALE GENOMIC DNA]</scope>
    <source>
        <strain evidence="3">1303</strain>
        <strain evidence="4">1310</strain>
    </source>
</reference>
<evidence type="ECO:0000256" key="1">
    <source>
        <dbReference type="SAM" id="Phobius"/>
    </source>
</evidence>
<feature type="transmembrane region" description="Helical" evidence="1">
    <location>
        <begin position="34"/>
        <end position="58"/>
    </location>
</feature>
<keyword evidence="1" id="KW-0812">Transmembrane</keyword>
<evidence type="ECO:0000313" key="3">
    <source>
        <dbReference type="EMBL" id="QOD67401.1"/>
    </source>
</evidence>
<organism evidence="2 4">
    <name type="scientific">Chitinophaga oryzae</name>
    <dbReference type="NCBI Taxonomy" id="2725414"/>
    <lineage>
        <taxon>Bacteria</taxon>
        <taxon>Pseudomonadati</taxon>
        <taxon>Bacteroidota</taxon>
        <taxon>Chitinophagia</taxon>
        <taxon>Chitinophagales</taxon>
        <taxon>Chitinophagaceae</taxon>
        <taxon>Chitinophaga</taxon>
    </lineage>
</organism>
<dbReference type="Proteomes" id="UP000503144">
    <property type="component" value="Chromosome"/>
</dbReference>
<dbReference type="EMBL" id="CP051205">
    <property type="protein sequence ID" value="QJB35406.1"/>
    <property type="molecule type" value="Genomic_DNA"/>
</dbReference>
<protein>
    <submittedName>
        <fullName evidence="2">Uncharacterized protein</fullName>
    </submittedName>
</protein>
<dbReference type="Proteomes" id="UP000502421">
    <property type="component" value="Chromosome"/>
</dbReference>
<gene>
    <name evidence="3" type="ORF">HF324_33300</name>
    <name evidence="2" type="ORF">HF329_30515</name>
</gene>
<keyword evidence="1" id="KW-1133">Transmembrane helix</keyword>
<accession>A0AAE6ZLE5</accession>
<dbReference type="KEGG" id="coy:HF329_30515"/>
<dbReference type="AlphaFoldDB" id="A0AAE6ZLE5"/>
<evidence type="ECO:0000313" key="2">
    <source>
        <dbReference type="EMBL" id="QJB35406.1"/>
    </source>
</evidence>
<dbReference type="RefSeq" id="WP_168810438.1">
    <property type="nucleotide sequence ID" value="NZ_CP051205.1"/>
</dbReference>
<feature type="transmembrane region" description="Helical" evidence="1">
    <location>
        <begin position="9"/>
        <end position="28"/>
    </location>
</feature>
<name>A0AAE6ZLE5_9BACT</name>
<keyword evidence="1" id="KW-0472">Membrane</keyword>
<proteinExistence type="predicted"/>
<dbReference type="EMBL" id="CP051204">
    <property type="protein sequence ID" value="QOD67401.1"/>
    <property type="molecule type" value="Genomic_DNA"/>
</dbReference>
<sequence length="62" mass="7103">MISRMFQGLNVIAFLAVMLSYVAIINHWEDVNLYLRIGIVAYCILIISTGIFMLQLIVKRAE</sequence>
<keyword evidence="5" id="KW-1185">Reference proteome</keyword>
<evidence type="ECO:0000313" key="4">
    <source>
        <dbReference type="Proteomes" id="UP000502421"/>
    </source>
</evidence>
<reference evidence="2" key="2">
    <citation type="submission" date="2020-09" db="EMBL/GenBank/DDBJ databases">
        <authorList>
            <person name="Kittiwongwattana C."/>
        </authorList>
    </citation>
    <scope>NUCLEOTIDE SEQUENCE</scope>
    <source>
        <strain evidence="2">1310</strain>
    </source>
</reference>
<evidence type="ECO:0000313" key="5">
    <source>
        <dbReference type="Proteomes" id="UP000503144"/>
    </source>
</evidence>